<reference evidence="1 2" key="1">
    <citation type="submission" date="2014-11" db="EMBL/GenBank/DDBJ databases">
        <authorList>
            <person name="Diene M.Seydina."/>
        </authorList>
    </citation>
    <scope>NUCLEOTIDE SEQUENCE [LARGE SCALE GENOMIC DNA]</scope>
    <source>
        <strain evidence="1 2">Neisseria meningitidis CHUV</strain>
    </source>
</reference>
<evidence type="ECO:0000313" key="2">
    <source>
        <dbReference type="Proteomes" id="UP000182715"/>
    </source>
</evidence>
<dbReference type="Proteomes" id="UP000182715">
    <property type="component" value="Unassembled WGS sequence"/>
</dbReference>
<organism evidence="1 2">
    <name type="scientific">Neisseria meningitidis serogroup B</name>
    <dbReference type="NCBI Taxonomy" id="491"/>
    <lineage>
        <taxon>Bacteria</taxon>
        <taxon>Pseudomonadati</taxon>
        <taxon>Pseudomonadota</taxon>
        <taxon>Betaproteobacteria</taxon>
        <taxon>Neisseriales</taxon>
        <taxon>Neisseriaceae</taxon>
        <taxon>Neisseria</taxon>
    </lineage>
</organism>
<dbReference type="AlphaFoldDB" id="A0A0H5QCQ6"/>
<name>A0A0H5QCQ6_NEIMI</name>
<accession>A0A0H5QCQ6</accession>
<sequence>MEKPLLTPPFFLFEDVSLDIFQGLSELEKKIEPQDLMDDVYRAFDSVGNILNFHIVEKEQKGFWVSTKIKTVVFDSADMSSDDLFLKCLQSSYKAYFETEPAGLDKRQLMKTLIQKCGFSC</sequence>
<protein>
    <submittedName>
        <fullName evidence="1">Uncharacterized protein</fullName>
    </submittedName>
</protein>
<proteinExistence type="predicted"/>
<evidence type="ECO:0000313" key="1">
    <source>
        <dbReference type="EMBL" id="CRY99050.1"/>
    </source>
</evidence>
<dbReference type="EMBL" id="CVTF01000044">
    <property type="protein sequence ID" value="CRY99050.1"/>
    <property type="molecule type" value="Genomic_DNA"/>
</dbReference>